<reference evidence="1 2" key="1">
    <citation type="submission" date="2014-09" db="EMBL/GenBank/DDBJ databases">
        <authorList>
            <person name="Ellenberger Sabrina"/>
        </authorList>
    </citation>
    <scope>NUCLEOTIDE SEQUENCE [LARGE SCALE GENOMIC DNA]</scope>
    <source>
        <strain evidence="1 2">CBS 412.66</strain>
    </source>
</reference>
<sequence length="194" mass="20952">VGGRLAHFTQAWHLLTDEEWLRNTIQHGFRILFHTVPPLRPPPPRLHVKVSHQDSRGLETEIFALLKKRAIEETSGPEPQAAERVCTAAAFTHGDDSSVRTPRKGVPLSGPVLWPEIEPFGLDQAHAGCSLLGSVAGHQAVGVLGRIHHPGGELCTPRFPAGTAGTRQPEVFGSACQLGQVASHTQPRDLTFGV</sequence>
<name>A0A0B7MZP9_9FUNG</name>
<keyword evidence="2" id="KW-1185">Reference proteome</keyword>
<gene>
    <name evidence="1" type="primary">PARPA_05346.1 scaffold 17702</name>
</gene>
<dbReference type="Proteomes" id="UP000054107">
    <property type="component" value="Unassembled WGS sequence"/>
</dbReference>
<feature type="non-terminal residue" evidence="1">
    <location>
        <position position="1"/>
    </location>
</feature>
<dbReference type="EMBL" id="LN726346">
    <property type="protein sequence ID" value="CEP11496.1"/>
    <property type="molecule type" value="Genomic_DNA"/>
</dbReference>
<evidence type="ECO:0000313" key="2">
    <source>
        <dbReference type="Proteomes" id="UP000054107"/>
    </source>
</evidence>
<accession>A0A0B7MZP9</accession>
<feature type="non-terminal residue" evidence="1">
    <location>
        <position position="194"/>
    </location>
</feature>
<proteinExistence type="predicted"/>
<protein>
    <submittedName>
        <fullName evidence="1">Uncharacterized protein</fullName>
    </submittedName>
</protein>
<evidence type="ECO:0000313" key="1">
    <source>
        <dbReference type="EMBL" id="CEP11496.1"/>
    </source>
</evidence>
<organism evidence="1 2">
    <name type="scientific">Parasitella parasitica</name>
    <dbReference type="NCBI Taxonomy" id="35722"/>
    <lineage>
        <taxon>Eukaryota</taxon>
        <taxon>Fungi</taxon>
        <taxon>Fungi incertae sedis</taxon>
        <taxon>Mucoromycota</taxon>
        <taxon>Mucoromycotina</taxon>
        <taxon>Mucoromycetes</taxon>
        <taxon>Mucorales</taxon>
        <taxon>Mucorineae</taxon>
        <taxon>Mucoraceae</taxon>
        <taxon>Parasitella</taxon>
    </lineage>
</organism>
<dbReference type="AlphaFoldDB" id="A0A0B7MZP9"/>